<sequence>QSQTELENLFIVQMGTDGEQIKQANAIFNQLKYDLQFFMQLIEVISTTSNDELLQLELIGLRNCIKSQKVNYNQQTAALPVICNIFKNKNELIQQFAIQAFNSILSGNQNLFQLQTLYELIQTEQFAALTDKMKIELLKQIFFQTKRFYSVKDLVGQILLFTADILQKYFNSANCVKVFIYAFDPFIPVQCGDMIIPLLDVATNYTGDDVRYKTQLVALVNAIMSSYSTVSNGSQETREKYAKNQEIIQHCFNNMFQFSLDELAGNTDEFLLTDLFPLIKQLILQIQPDNSLVQQISNCIDEKLDNFLQKIILENEISVQEPDFALQQSQEAILTIFDILNNKAFVIQLLALKHQIDLLYCDTLKEKLQFEHFFSNQALTRQEIAQFFAGLGYWAFLIKNSYKLLNEQDKFNLLNQISLCYKQILMNQLNLPPAVVWMSIQ</sequence>
<feature type="non-terminal residue" evidence="1">
    <location>
        <position position="441"/>
    </location>
</feature>
<name>A0A146K1V8_9EUKA</name>
<proteinExistence type="predicted"/>
<dbReference type="EMBL" id="GDID01007087">
    <property type="protein sequence ID" value="JAP89519.1"/>
    <property type="molecule type" value="Transcribed_RNA"/>
</dbReference>
<accession>A0A146K1V8</accession>
<feature type="non-terminal residue" evidence="1">
    <location>
        <position position="1"/>
    </location>
</feature>
<dbReference type="AlphaFoldDB" id="A0A146K1V8"/>
<protein>
    <submittedName>
        <fullName evidence="1">Uncharacterized protein</fullName>
    </submittedName>
</protein>
<dbReference type="SUPFAM" id="SSF48371">
    <property type="entry name" value="ARM repeat"/>
    <property type="match status" value="1"/>
</dbReference>
<gene>
    <name evidence="1" type="ORF">TPC1_30986</name>
</gene>
<evidence type="ECO:0000313" key="1">
    <source>
        <dbReference type="EMBL" id="JAP89519.1"/>
    </source>
</evidence>
<dbReference type="InterPro" id="IPR016024">
    <property type="entry name" value="ARM-type_fold"/>
</dbReference>
<organism evidence="1">
    <name type="scientific">Trepomonas sp. PC1</name>
    <dbReference type="NCBI Taxonomy" id="1076344"/>
    <lineage>
        <taxon>Eukaryota</taxon>
        <taxon>Metamonada</taxon>
        <taxon>Diplomonadida</taxon>
        <taxon>Hexamitidae</taxon>
        <taxon>Hexamitinae</taxon>
        <taxon>Trepomonas</taxon>
    </lineage>
</organism>
<reference evidence="1" key="1">
    <citation type="submission" date="2015-07" db="EMBL/GenBank/DDBJ databases">
        <title>Adaptation to a free-living lifestyle via gene acquisitions in the diplomonad Trepomonas sp. PC1.</title>
        <authorList>
            <person name="Xu F."/>
            <person name="Jerlstrom-Hultqvist J."/>
            <person name="Kolisko M."/>
            <person name="Simpson A.G.B."/>
            <person name="Roger A.J."/>
            <person name="Svard S.G."/>
            <person name="Andersson J.O."/>
        </authorList>
    </citation>
    <scope>NUCLEOTIDE SEQUENCE</scope>
    <source>
        <strain evidence="1">PC1</strain>
    </source>
</reference>